<evidence type="ECO:0008006" key="4">
    <source>
        <dbReference type="Google" id="ProtNLM"/>
    </source>
</evidence>
<protein>
    <recommendedName>
        <fullName evidence="4">Glycosyltransferase RgtA/B/C/D-like domain-containing protein</fullName>
    </recommendedName>
</protein>
<feature type="transmembrane region" description="Helical" evidence="1">
    <location>
        <begin position="178"/>
        <end position="196"/>
    </location>
</feature>
<feature type="transmembrane region" description="Helical" evidence="1">
    <location>
        <begin position="48"/>
        <end position="80"/>
    </location>
</feature>
<dbReference type="EMBL" id="QSLN01000021">
    <property type="protein sequence ID" value="RDV81221.1"/>
    <property type="molecule type" value="Genomic_DNA"/>
</dbReference>
<reference evidence="2 3" key="1">
    <citation type="submission" date="2018-08" db="EMBL/GenBank/DDBJ databases">
        <title>Form III RuBisCO-mediated autotrophy in Thermodesulfobium bacteria.</title>
        <authorList>
            <person name="Toshchakov S.V."/>
            <person name="Kublanov I.V."/>
            <person name="Frolov E."/>
            <person name="Bonch-Osmolovskaya E.A."/>
            <person name="Tourova T.P."/>
            <person name="Chernych N.A."/>
            <person name="Lebedinsky A.V."/>
        </authorList>
    </citation>
    <scope>NUCLEOTIDE SEQUENCE [LARGE SCALE GENOMIC DNA]</scope>
    <source>
        <strain evidence="2 3">SR</strain>
    </source>
</reference>
<feature type="transmembrane region" description="Helical" evidence="1">
    <location>
        <begin position="92"/>
        <end position="114"/>
    </location>
</feature>
<dbReference type="Proteomes" id="UP000256329">
    <property type="component" value="Unassembled WGS sequence"/>
</dbReference>
<feature type="transmembrane region" description="Helical" evidence="1">
    <location>
        <begin position="146"/>
        <end position="166"/>
    </location>
</feature>
<proteinExistence type="predicted"/>
<evidence type="ECO:0000256" key="1">
    <source>
        <dbReference type="SAM" id="Phobius"/>
    </source>
</evidence>
<organism evidence="2 3">
    <name type="scientific">Ammonifex thiophilus</name>
    <dbReference type="NCBI Taxonomy" id="444093"/>
    <lineage>
        <taxon>Bacteria</taxon>
        <taxon>Bacillati</taxon>
        <taxon>Bacillota</taxon>
        <taxon>Clostridia</taxon>
        <taxon>Thermoanaerobacterales</taxon>
        <taxon>Thermoanaerobacteraceae</taxon>
        <taxon>Ammonifex</taxon>
    </lineage>
</organism>
<sequence length="372" mass="42711">MSIFAFLLLYPPALFLFSQKPGTAVFYALFVASSYFLLRYLETGYTYNIFAFGLAYGLCFLAAYESIVLLPYYLVLMVYFVRLKNPKRFFSLLLVSFLPLLFSVGAWVYLNWIFTGDGWYFLHSPYSYFQATQEVALESLSVSRSIVASLVYTIVQSFPLVGFYYLMLPFLEKKARAVFLSPYFLIYIAPFLLLTVEGYLGLLVPSTYKYSLLGLSAALFIDRVQRQRILKLLPCIILASLAWSWFVIQSSPAAEEEVFGKFLLGKEFVSPIKEYREAAAVLRGVDGKILLDDGQLYPLVVLDGKPSRFILPYNYEFDAAVANPRLFVRCVVVWRNQYKDQVAAAWPQVLQGRLPGFYLKWSGKSILIFERW</sequence>
<evidence type="ECO:0000313" key="2">
    <source>
        <dbReference type="EMBL" id="RDV81221.1"/>
    </source>
</evidence>
<accession>A0A3D8P179</accession>
<dbReference type="AlphaFoldDB" id="A0A3D8P179"/>
<feature type="transmembrane region" description="Helical" evidence="1">
    <location>
        <begin position="229"/>
        <end position="248"/>
    </location>
</feature>
<keyword evidence="3" id="KW-1185">Reference proteome</keyword>
<keyword evidence="1" id="KW-0472">Membrane</keyword>
<comment type="caution">
    <text evidence="2">The sequence shown here is derived from an EMBL/GenBank/DDBJ whole genome shotgun (WGS) entry which is preliminary data.</text>
</comment>
<gene>
    <name evidence="2" type="ORF">DXX99_09565</name>
</gene>
<keyword evidence="1" id="KW-1133">Transmembrane helix</keyword>
<evidence type="ECO:0000313" key="3">
    <source>
        <dbReference type="Proteomes" id="UP000256329"/>
    </source>
</evidence>
<name>A0A3D8P179_9THEO</name>
<keyword evidence="1" id="KW-0812">Transmembrane</keyword>